<dbReference type="PANTHER" id="PTHR46390:SF1">
    <property type="entry name" value="MANNOSE-1-PHOSPHATE GUANYLYLTRANSFERASE"/>
    <property type="match status" value="1"/>
</dbReference>
<dbReference type="GO" id="GO:0004475">
    <property type="term" value="F:mannose-1-phosphate guanylyltransferase (GTP) activity"/>
    <property type="evidence" value="ECO:0007669"/>
    <property type="project" value="UniProtKB-EC"/>
</dbReference>
<keyword evidence="6" id="KW-0342">GTP-binding</keyword>
<comment type="similarity">
    <text evidence="1 8">Belongs to the mannose-6-phosphate isomerase type 2 family.</text>
</comment>
<dbReference type="KEGG" id="meti:DK427_22815"/>
<dbReference type="SUPFAM" id="SSF53448">
    <property type="entry name" value="Nucleotide-diphospho-sugar transferases"/>
    <property type="match status" value="1"/>
</dbReference>
<evidence type="ECO:0000313" key="12">
    <source>
        <dbReference type="EMBL" id="AWN38222.1"/>
    </source>
</evidence>
<dbReference type="GO" id="GO:0000271">
    <property type="term" value="P:polysaccharide biosynthetic process"/>
    <property type="evidence" value="ECO:0007669"/>
    <property type="project" value="InterPro"/>
</dbReference>
<keyword evidence="3 12" id="KW-0808">Transferase</keyword>
<keyword evidence="5" id="KW-0547">Nucleotide-binding</keyword>
<dbReference type="EMBL" id="CP029551">
    <property type="protein sequence ID" value="AWN38222.1"/>
    <property type="molecule type" value="Genomic_DNA"/>
</dbReference>
<accession>A0A2U8VY83</accession>
<dbReference type="CDD" id="cd02213">
    <property type="entry name" value="cupin_PMI_typeII_C"/>
    <property type="match status" value="1"/>
</dbReference>
<evidence type="ECO:0000313" key="13">
    <source>
        <dbReference type="Proteomes" id="UP000246058"/>
    </source>
</evidence>
<evidence type="ECO:0000259" key="11">
    <source>
        <dbReference type="Pfam" id="PF22640"/>
    </source>
</evidence>
<dbReference type="GO" id="GO:0005525">
    <property type="term" value="F:GTP binding"/>
    <property type="evidence" value="ECO:0007669"/>
    <property type="project" value="UniProtKB-KW"/>
</dbReference>
<name>A0A2U8VY83_9HYPH</name>
<dbReference type="GO" id="GO:0016853">
    <property type="term" value="F:isomerase activity"/>
    <property type="evidence" value="ECO:0007669"/>
    <property type="project" value="UniProtKB-KW"/>
</dbReference>
<keyword evidence="4 12" id="KW-0548">Nucleotidyltransferase</keyword>
<evidence type="ECO:0000256" key="7">
    <source>
        <dbReference type="ARBA" id="ARBA00047343"/>
    </source>
</evidence>
<dbReference type="PANTHER" id="PTHR46390">
    <property type="entry name" value="MANNOSE-1-PHOSPHATE GUANYLYLTRANSFERASE"/>
    <property type="match status" value="1"/>
</dbReference>
<evidence type="ECO:0000256" key="6">
    <source>
        <dbReference type="ARBA" id="ARBA00023134"/>
    </source>
</evidence>
<dbReference type="Gene3D" id="3.90.550.10">
    <property type="entry name" value="Spore Coat Polysaccharide Biosynthesis Protein SpsA, Chain A"/>
    <property type="match status" value="1"/>
</dbReference>
<evidence type="ECO:0000259" key="10">
    <source>
        <dbReference type="Pfam" id="PF01050"/>
    </source>
</evidence>
<dbReference type="InterPro" id="IPR049577">
    <property type="entry name" value="GMPP_N"/>
</dbReference>
<dbReference type="InterPro" id="IPR014710">
    <property type="entry name" value="RmlC-like_jellyroll"/>
</dbReference>
<dbReference type="InterPro" id="IPR051161">
    <property type="entry name" value="Mannose-6P_isomerase_type2"/>
</dbReference>
<dbReference type="FunFam" id="2.60.120.10:FF:000032">
    <property type="entry name" value="Mannose-1-phosphate guanylyltransferase/mannose-6-phosphate isomerase"/>
    <property type="match status" value="1"/>
</dbReference>
<evidence type="ECO:0000256" key="5">
    <source>
        <dbReference type="ARBA" id="ARBA00022741"/>
    </source>
</evidence>
<dbReference type="InterPro" id="IPR001538">
    <property type="entry name" value="Man6P_isomerase-2_C"/>
</dbReference>
<gene>
    <name evidence="12" type="ORF">DK427_22815</name>
</gene>
<dbReference type="InterPro" id="IPR054566">
    <property type="entry name" value="ManC/GMP-like_b-helix"/>
</dbReference>
<dbReference type="NCBIfam" id="TIGR01479">
    <property type="entry name" value="GMP_PMI"/>
    <property type="match status" value="1"/>
</dbReference>
<organism evidence="12 13">
    <name type="scientific">Methylobacterium radiodurans</name>
    <dbReference type="NCBI Taxonomy" id="2202828"/>
    <lineage>
        <taxon>Bacteria</taxon>
        <taxon>Pseudomonadati</taxon>
        <taxon>Pseudomonadota</taxon>
        <taxon>Alphaproteobacteria</taxon>
        <taxon>Hyphomicrobiales</taxon>
        <taxon>Methylobacteriaceae</taxon>
        <taxon>Methylobacterium</taxon>
    </lineage>
</organism>
<feature type="domain" description="Nucleotidyl transferase" evidence="9">
    <location>
        <begin position="6"/>
        <end position="282"/>
    </location>
</feature>
<dbReference type="Proteomes" id="UP000246058">
    <property type="component" value="Chromosome"/>
</dbReference>
<keyword evidence="12" id="KW-0413">Isomerase</keyword>
<sequence>MTEIRPLILCGGNGTRLWPVSRAALPKQFAVLIGERSTFQQCVLRVARPGYTLRPLVVTNALHRYLVEEQLAEIGVEADILIEPEGRDSGPAILAGAHEIAREDPDMPVLVLASDQAIQGDALFHEAVRQGLAAVEAGHLVTFGVMPTHPATAYGYIQGGPEIAGGARSVLRFAEKPEGMLAARYVREGYLWNAGNFLFRAGALIGEYERHDPATCAAVAAAVAEARREIGTTTLEPESFGRARAQSIDYAVFEHTRLAAVVPLPCGWSDVGSWEALWSLGESDPDGNVARGPTELHDARGCYVASDGPLTAVLGLQDVVVVSSGDAILVADRRRTGEVKEIVASLRGRGRAEAEQHPRVNRPWGWYEVIEAGASFQVKRICVRPSGRLSLQKHRHRAEHWVVVAGHARVTVGDAVHELGPNQHAHIPLGAVHRLENFGNTPVEIIEVQHGSYLGEDDIVRIEDVYARV</sequence>
<dbReference type="OrthoDB" id="9806359at2"/>
<proteinExistence type="inferred from homology"/>
<dbReference type="Pfam" id="PF01050">
    <property type="entry name" value="MannoseP_isomer"/>
    <property type="match status" value="1"/>
</dbReference>
<evidence type="ECO:0000256" key="4">
    <source>
        <dbReference type="ARBA" id="ARBA00022695"/>
    </source>
</evidence>
<dbReference type="Gene3D" id="2.60.120.10">
    <property type="entry name" value="Jelly Rolls"/>
    <property type="match status" value="1"/>
</dbReference>
<dbReference type="EC" id="2.7.7.13" evidence="2"/>
<dbReference type="InterPro" id="IPR011051">
    <property type="entry name" value="RmlC_Cupin_sf"/>
</dbReference>
<reference evidence="12 13" key="1">
    <citation type="submission" date="2018-05" db="EMBL/GenBank/DDBJ databases">
        <title>Complete Genome Sequence of Methylobacterium sp. 17Sr1-43.</title>
        <authorList>
            <person name="Srinivasan S."/>
        </authorList>
    </citation>
    <scope>NUCLEOTIDE SEQUENCE [LARGE SCALE GENOMIC DNA]</scope>
    <source>
        <strain evidence="12 13">17Sr1-43</strain>
    </source>
</reference>
<dbReference type="CDD" id="cd02509">
    <property type="entry name" value="GDP-M1P_Guanylyltransferase"/>
    <property type="match status" value="1"/>
</dbReference>
<protein>
    <recommendedName>
        <fullName evidence="2">mannose-1-phosphate guanylyltransferase</fullName>
        <ecNumber evidence="2">2.7.7.13</ecNumber>
    </recommendedName>
</protein>
<comment type="catalytic activity">
    <reaction evidence="7">
        <text>alpha-D-mannose 1-phosphate + GTP + H(+) = GDP-alpha-D-mannose + diphosphate</text>
        <dbReference type="Rhea" id="RHEA:15229"/>
        <dbReference type="ChEBI" id="CHEBI:15378"/>
        <dbReference type="ChEBI" id="CHEBI:33019"/>
        <dbReference type="ChEBI" id="CHEBI:37565"/>
        <dbReference type="ChEBI" id="CHEBI:57527"/>
        <dbReference type="ChEBI" id="CHEBI:58409"/>
        <dbReference type="EC" id="2.7.7.13"/>
    </reaction>
</comment>
<dbReference type="InterPro" id="IPR005835">
    <property type="entry name" value="NTP_transferase_dom"/>
</dbReference>
<dbReference type="SUPFAM" id="SSF51182">
    <property type="entry name" value="RmlC-like cupins"/>
    <property type="match status" value="1"/>
</dbReference>
<evidence type="ECO:0000256" key="2">
    <source>
        <dbReference type="ARBA" id="ARBA00012387"/>
    </source>
</evidence>
<evidence type="ECO:0000256" key="1">
    <source>
        <dbReference type="ARBA" id="ARBA00006115"/>
    </source>
</evidence>
<dbReference type="Pfam" id="PF00483">
    <property type="entry name" value="NTP_transferase"/>
    <property type="match status" value="1"/>
</dbReference>
<evidence type="ECO:0000256" key="8">
    <source>
        <dbReference type="RuleBase" id="RU004190"/>
    </source>
</evidence>
<dbReference type="Pfam" id="PF22640">
    <property type="entry name" value="ManC_GMP_beta-helix"/>
    <property type="match status" value="1"/>
</dbReference>
<dbReference type="GO" id="GO:0009298">
    <property type="term" value="P:GDP-mannose biosynthetic process"/>
    <property type="evidence" value="ECO:0007669"/>
    <property type="project" value="TreeGrafter"/>
</dbReference>
<evidence type="ECO:0000259" key="9">
    <source>
        <dbReference type="Pfam" id="PF00483"/>
    </source>
</evidence>
<evidence type="ECO:0000256" key="3">
    <source>
        <dbReference type="ARBA" id="ARBA00022679"/>
    </source>
</evidence>
<dbReference type="InterPro" id="IPR006375">
    <property type="entry name" value="Man1P_GuaTrfase/Man6P_Isoase"/>
</dbReference>
<dbReference type="AlphaFoldDB" id="A0A2U8VY83"/>
<feature type="domain" description="MannoseP isomerase/GMP-like beta-helix" evidence="11">
    <location>
        <begin position="298"/>
        <end position="346"/>
    </location>
</feature>
<dbReference type="RefSeq" id="WP_109953379.1">
    <property type="nucleotide sequence ID" value="NZ_CP029551.1"/>
</dbReference>
<feature type="domain" description="Mannose-6-phosphate isomerase type II C-terminal" evidence="10">
    <location>
        <begin position="350"/>
        <end position="464"/>
    </location>
</feature>
<dbReference type="InterPro" id="IPR029044">
    <property type="entry name" value="Nucleotide-diphossugar_trans"/>
</dbReference>
<keyword evidence="13" id="KW-1185">Reference proteome</keyword>